<dbReference type="EMBL" id="RJKE01000001">
    <property type="protein sequence ID" value="ROO85023.1"/>
    <property type="molecule type" value="Genomic_DNA"/>
</dbReference>
<evidence type="ECO:0000259" key="5">
    <source>
        <dbReference type="PROSITE" id="PS50977"/>
    </source>
</evidence>
<dbReference type="Pfam" id="PF14246">
    <property type="entry name" value="TetR_C_7"/>
    <property type="match status" value="1"/>
</dbReference>
<comment type="caution">
    <text evidence="6">The sequence shown here is derived from an EMBL/GenBank/DDBJ whole genome shotgun (WGS) entry which is preliminary data.</text>
</comment>
<reference evidence="6 7" key="1">
    <citation type="submission" date="2018-11" db="EMBL/GenBank/DDBJ databases">
        <title>Sequencing the genomes of 1000 actinobacteria strains.</title>
        <authorList>
            <person name="Klenk H.-P."/>
        </authorList>
    </citation>
    <scope>NUCLEOTIDE SEQUENCE [LARGE SCALE GENOMIC DNA]</scope>
    <source>
        <strain evidence="6 7">DSM 44254</strain>
    </source>
</reference>
<dbReference type="InterPro" id="IPR001647">
    <property type="entry name" value="HTH_TetR"/>
</dbReference>
<evidence type="ECO:0000256" key="4">
    <source>
        <dbReference type="PROSITE-ProRule" id="PRU00335"/>
    </source>
</evidence>
<dbReference type="FunFam" id="1.10.10.60:FF:000141">
    <property type="entry name" value="TetR family transcriptional regulator"/>
    <property type="match status" value="1"/>
</dbReference>
<dbReference type="InterPro" id="IPR039536">
    <property type="entry name" value="TetR_C_Proteobacteria"/>
</dbReference>
<sequence>MRLRAEDRRRMILRAAGDLFIARGFAGVTMEDVIAAAGGSKSTIYQQFSDKTDLFRAAVESLLDERSEPLRTFVPSSADLARTLVELGRDFATVALSPESIALHRLVSAEAERVPGLGEAFFDHGPRAGQRVLGGVLQAAADAGLVAIEDPILAAAQLYQAMLGDVQMRLLTDSPQVPTDEEIERSIAYAVRVFLHGVALRPRE</sequence>
<dbReference type="GO" id="GO:0003700">
    <property type="term" value="F:DNA-binding transcription factor activity"/>
    <property type="evidence" value="ECO:0007669"/>
    <property type="project" value="TreeGrafter"/>
</dbReference>
<evidence type="ECO:0000256" key="2">
    <source>
        <dbReference type="ARBA" id="ARBA00023125"/>
    </source>
</evidence>
<dbReference type="SUPFAM" id="SSF48498">
    <property type="entry name" value="Tetracyclin repressor-like, C-terminal domain"/>
    <property type="match status" value="1"/>
</dbReference>
<keyword evidence="3" id="KW-0804">Transcription</keyword>
<evidence type="ECO:0000313" key="6">
    <source>
        <dbReference type="EMBL" id="ROO85023.1"/>
    </source>
</evidence>
<dbReference type="PANTHER" id="PTHR30055:SF119">
    <property type="entry name" value="NALC"/>
    <property type="match status" value="1"/>
</dbReference>
<evidence type="ECO:0000256" key="3">
    <source>
        <dbReference type="ARBA" id="ARBA00023163"/>
    </source>
</evidence>
<dbReference type="GO" id="GO:0000976">
    <property type="term" value="F:transcription cis-regulatory region binding"/>
    <property type="evidence" value="ECO:0007669"/>
    <property type="project" value="TreeGrafter"/>
</dbReference>
<keyword evidence="1" id="KW-0805">Transcription regulation</keyword>
<dbReference type="InterPro" id="IPR036271">
    <property type="entry name" value="Tet_transcr_reg_TetR-rel_C_sf"/>
</dbReference>
<accession>A0A3N1CUP4</accession>
<dbReference type="InterPro" id="IPR009057">
    <property type="entry name" value="Homeodomain-like_sf"/>
</dbReference>
<dbReference type="Pfam" id="PF00440">
    <property type="entry name" value="TetR_N"/>
    <property type="match status" value="1"/>
</dbReference>
<organism evidence="6 7">
    <name type="scientific">Actinocorallia herbida</name>
    <dbReference type="NCBI Taxonomy" id="58109"/>
    <lineage>
        <taxon>Bacteria</taxon>
        <taxon>Bacillati</taxon>
        <taxon>Actinomycetota</taxon>
        <taxon>Actinomycetes</taxon>
        <taxon>Streptosporangiales</taxon>
        <taxon>Thermomonosporaceae</taxon>
        <taxon>Actinocorallia</taxon>
    </lineage>
</organism>
<name>A0A3N1CUP4_9ACTN</name>
<proteinExistence type="predicted"/>
<dbReference type="GO" id="GO:0045892">
    <property type="term" value="P:negative regulation of DNA-templated transcription"/>
    <property type="evidence" value="ECO:0007669"/>
    <property type="project" value="UniProtKB-ARBA"/>
</dbReference>
<evidence type="ECO:0000313" key="7">
    <source>
        <dbReference type="Proteomes" id="UP000272400"/>
    </source>
</evidence>
<feature type="DNA-binding region" description="H-T-H motif" evidence="4">
    <location>
        <begin position="29"/>
        <end position="48"/>
    </location>
</feature>
<dbReference type="InterPro" id="IPR050109">
    <property type="entry name" value="HTH-type_TetR-like_transc_reg"/>
</dbReference>
<keyword evidence="7" id="KW-1185">Reference proteome</keyword>
<dbReference type="SUPFAM" id="SSF46689">
    <property type="entry name" value="Homeodomain-like"/>
    <property type="match status" value="1"/>
</dbReference>
<gene>
    <name evidence="6" type="ORF">EDD29_2558</name>
</gene>
<evidence type="ECO:0000256" key="1">
    <source>
        <dbReference type="ARBA" id="ARBA00023015"/>
    </source>
</evidence>
<dbReference type="Proteomes" id="UP000272400">
    <property type="component" value="Unassembled WGS sequence"/>
</dbReference>
<dbReference type="Gene3D" id="1.10.10.60">
    <property type="entry name" value="Homeodomain-like"/>
    <property type="match status" value="1"/>
</dbReference>
<dbReference type="PRINTS" id="PR00455">
    <property type="entry name" value="HTHTETR"/>
</dbReference>
<dbReference type="AlphaFoldDB" id="A0A3N1CUP4"/>
<dbReference type="PROSITE" id="PS50977">
    <property type="entry name" value="HTH_TETR_2"/>
    <property type="match status" value="1"/>
</dbReference>
<dbReference type="Gene3D" id="1.10.357.10">
    <property type="entry name" value="Tetracycline Repressor, domain 2"/>
    <property type="match status" value="1"/>
</dbReference>
<protein>
    <submittedName>
        <fullName evidence="6">TetR family transcriptional regulator</fullName>
    </submittedName>
</protein>
<feature type="domain" description="HTH tetR-type" evidence="5">
    <location>
        <begin position="6"/>
        <end position="66"/>
    </location>
</feature>
<dbReference type="PANTHER" id="PTHR30055">
    <property type="entry name" value="HTH-TYPE TRANSCRIPTIONAL REGULATOR RUTR"/>
    <property type="match status" value="1"/>
</dbReference>
<keyword evidence="2 4" id="KW-0238">DNA-binding</keyword>